<gene>
    <name evidence="1" type="ORF">acsn021_05300</name>
</gene>
<dbReference type="AlphaFoldDB" id="A0A6S6R154"/>
<evidence type="ECO:0000313" key="1">
    <source>
        <dbReference type="EMBL" id="BCJ92961.1"/>
    </source>
</evidence>
<keyword evidence="2" id="KW-1185">Reference proteome</keyword>
<name>A0A6S6R154_9FIRM</name>
<dbReference type="RefSeq" id="WP_184092619.1">
    <property type="nucleotide sequence ID" value="NZ_AP023367.1"/>
</dbReference>
<evidence type="ECO:0000313" key="2">
    <source>
        <dbReference type="Proteomes" id="UP000515561"/>
    </source>
</evidence>
<dbReference type="EMBL" id="AP023367">
    <property type="protein sequence ID" value="BCJ92961.1"/>
    <property type="molecule type" value="Genomic_DNA"/>
</dbReference>
<protein>
    <submittedName>
        <fullName evidence="1">Uncharacterized protein</fullName>
    </submittedName>
</protein>
<dbReference type="KEGG" id="acel:acsn021_05300"/>
<proteinExistence type="predicted"/>
<accession>A0A6S6R154</accession>
<sequence>MKKVHFSIDDIIMSLRWLEHNRPSSIFDMELYGKLLEWNRKYGLKVSCYAFGNNGSDFQIESIPKLYINEIINNKDWLRFAYHGVYGNQYQNDSVLFRRELENFHNIFGQENLAHIVRLHCWQCSSQEIEYLKGSGVTTLLCPDRGTELFYDLSISECNAVRRNLKVKKGNLSYLKTNVRYDDMQDISCLKEFESSDTVVLFGHEGLFRDKVVFVEETLKYFYEEGYTFVI</sequence>
<reference evidence="1 2" key="1">
    <citation type="journal article" date="2016" name="Int. J. Syst. Evol. Microbiol.">
        <title>Descriptions of Anaerotaenia torta gen. nov., sp. nov. and Anaerocolumna cellulosilytica gen. nov., sp. nov. isolated from a methanogenic reactor of cattle waste.</title>
        <authorList>
            <person name="Uek A."/>
            <person name="Ohtaki Y."/>
            <person name="Kaku N."/>
            <person name="Ueki K."/>
        </authorList>
    </citation>
    <scope>NUCLEOTIDE SEQUENCE [LARGE SCALE GENOMIC DNA]</scope>
    <source>
        <strain evidence="1 2">SN021</strain>
    </source>
</reference>
<dbReference type="Proteomes" id="UP000515561">
    <property type="component" value="Chromosome"/>
</dbReference>
<organism evidence="1 2">
    <name type="scientific">Anaerocolumna cellulosilytica</name>
    <dbReference type="NCBI Taxonomy" id="433286"/>
    <lineage>
        <taxon>Bacteria</taxon>
        <taxon>Bacillati</taxon>
        <taxon>Bacillota</taxon>
        <taxon>Clostridia</taxon>
        <taxon>Lachnospirales</taxon>
        <taxon>Lachnospiraceae</taxon>
        <taxon>Anaerocolumna</taxon>
    </lineage>
</organism>